<reference evidence="2" key="1">
    <citation type="journal article" date="2023" name="G3 (Bethesda)">
        <title>Genome assembly and association tests identify interacting loci associated with vigor, precocity, and sex in interspecific pistachio rootstocks.</title>
        <authorList>
            <person name="Palmer W."/>
            <person name="Jacygrad E."/>
            <person name="Sagayaradj S."/>
            <person name="Cavanaugh K."/>
            <person name="Han R."/>
            <person name="Bertier L."/>
            <person name="Beede B."/>
            <person name="Kafkas S."/>
            <person name="Golino D."/>
            <person name="Preece J."/>
            <person name="Michelmore R."/>
        </authorList>
    </citation>
    <scope>NUCLEOTIDE SEQUENCE [LARGE SCALE GENOMIC DNA]</scope>
</reference>
<dbReference type="EMBL" id="CM047909">
    <property type="protein sequence ID" value="KAJ0080370.1"/>
    <property type="molecule type" value="Genomic_DNA"/>
</dbReference>
<protein>
    <submittedName>
        <fullName evidence="1">Uncharacterized protein</fullName>
    </submittedName>
</protein>
<sequence>MYGAADVLLLSRGAAAISLSEMVPAVALASLWSEKADQCHNARWDNGATGMISVTSNLVPGSMQELMLGGKKSSGFFKSETPLP</sequence>
<evidence type="ECO:0000313" key="2">
    <source>
        <dbReference type="Proteomes" id="UP001164250"/>
    </source>
</evidence>
<comment type="caution">
    <text evidence="1">The sequence shown here is derived from an EMBL/GenBank/DDBJ whole genome shotgun (WGS) entry which is preliminary data.</text>
</comment>
<proteinExistence type="predicted"/>
<dbReference type="Proteomes" id="UP001164250">
    <property type="component" value="Chromosome 13"/>
</dbReference>
<organism evidence="1 2">
    <name type="scientific">Pistacia atlantica</name>
    <dbReference type="NCBI Taxonomy" id="434234"/>
    <lineage>
        <taxon>Eukaryota</taxon>
        <taxon>Viridiplantae</taxon>
        <taxon>Streptophyta</taxon>
        <taxon>Embryophyta</taxon>
        <taxon>Tracheophyta</taxon>
        <taxon>Spermatophyta</taxon>
        <taxon>Magnoliopsida</taxon>
        <taxon>eudicotyledons</taxon>
        <taxon>Gunneridae</taxon>
        <taxon>Pentapetalae</taxon>
        <taxon>rosids</taxon>
        <taxon>malvids</taxon>
        <taxon>Sapindales</taxon>
        <taxon>Anacardiaceae</taxon>
        <taxon>Pistacia</taxon>
    </lineage>
</organism>
<name>A0ACC1A295_9ROSI</name>
<evidence type="ECO:0000313" key="1">
    <source>
        <dbReference type="EMBL" id="KAJ0080370.1"/>
    </source>
</evidence>
<keyword evidence="2" id="KW-1185">Reference proteome</keyword>
<accession>A0ACC1A295</accession>
<gene>
    <name evidence="1" type="ORF">Patl1_22477</name>
</gene>